<dbReference type="SUPFAM" id="SSF51556">
    <property type="entry name" value="Metallo-dependent hydrolases"/>
    <property type="match status" value="1"/>
</dbReference>
<name>A0ABX8B443_9BACT</name>
<feature type="chain" id="PRO_5047034805" evidence="2">
    <location>
        <begin position="25"/>
        <end position="671"/>
    </location>
</feature>
<dbReference type="Gene3D" id="3.20.20.140">
    <property type="entry name" value="Metal-dependent hydrolases"/>
    <property type="match status" value="1"/>
</dbReference>
<dbReference type="Pfam" id="PF01979">
    <property type="entry name" value="Amidohydro_1"/>
    <property type="match status" value="1"/>
</dbReference>
<evidence type="ECO:0000313" key="5">
    <source>
        <dbReference type="Proteomes" id="UP000677668"/>
    </source>
</evidence>
<feature type="domain" description="Amidohydrolase-related" evidence="3">
    <location>
        <begin position="342"/>
        <end position="443"/>
    </location>
</feature>
<evidence type="ECO:0000259" key="3">
    <source>
        <dbReference type="Pfam" id="PF01979"/>
    </source>
</evidence>
<gene>
    <name evidence="4" type="ORF">J8C05_13135</name>
</gene>
<evidence type="ECO:0000313" key="4">
    <source>
        <dbReference type="EMBL" id="QUV95755.1"/>
    </source>
</evidence>
<organism evidence="4 5">
    <name type="scientific">Chloracidobacterium sp. N</name>
    <dbReference type="NCBI Taxonomy" id="2821540"/>
    <lineage>
        <taxon>Bacteria</taxon>
        <taxon>Pseudomonadati</taxon>
        <taxon>Acidobacteriota</taxon>
        <taxon>Terriglobia</taxon>
        <taxon>Terriglobales</taxon>
        <taxon>Acidobacteriaceae</taxon>
        <taxon>Chloracidobacterium</taxon>
        <taxon>Chloracidobacterium aggregatum</taxon>
    </lineage>
</organism>
<dbReference type="Proteomes" id="UP000677668">
    <property type="component" value="Chromosome 2"/>
</dbReference>
<accession>A0ABX8B443</accession>
<dbReference type="InterPro" id="IPR011059">
    <property type="entry name" value="Metal-dep_hydrolase_composite"/>
</dbReference>
<dbReference type="InterPro" id="IPR051781">
    <property type="entry name" value="Metallo-dep_Hydrolase"/>
</dbReference>
<dbReference type="Gene3D" id="2.30.40.10">
    <property type="entry name" value="Urease, subunit C, domain 1"/>
    <property type="match status" value="1"/>
</dbReference>
<evidence type="ECO:0000256" key="1">
    <source>
        <dbReference type="SAM" id="MobiDB-lite"/>
    </source>
</evidence>
<proteinExistence type="predicted"/>
<keyword evidence="5" id="KW-1185">Reference proteome</keyword>
<protein>
    <submittedName>
        <fullName evidence="4">Amidohydrolase family protein</fullName>
    </submittedName>
</protein>
<dbReference type="EMBL" id="CP072643">
    <property type="protein sequence ID" value="QUV95755.1"/>
    <property type="molecule type" value="Genomic_DNA"/>
</dbReference>
<sequence>MRTSTFSVLLCLALGSALLTPAAAQSERPGEVAPARSYAIVNARLVPVAGPPIERGTVVMRNGLIVAVGADVKPPADARQLDGTGLTVYPGLMEAVGHLGFAPAPLATPPLAGPVRATPGATPPAVPVGGLANSTRPNGFQPELLAAELVRPNGDGLEAARQAGFTTALTIPRDGIVLGRSAVIALAADSPREMVIRTPVALHIAFRVVSGSGYPNSLMGVFSMVRQAFLDAQQYQAHWAAYRANPRGMKRPADDPSLEALLPALNRELPVVFHADTEREIIRALDFAREFNLRPIIAGGREAEKVADRLKADQAAVLLSLNFPKRTTAFAPEADPEPLSLLRARTAALKTAAALHSAGIPFAFQTGGLSPAEALSNVKKATENGLPAEAAIRALTLRPAEMFGLADRLGSLEAGKVANLVAVRGDLFDARRKVAFVFIDGAMVNLRSSNVTPGEIAGTWETKDLKLTFSRENNELKGKVRVGDTDVEVRELRLGLDEDASLSTVRFVADLPRDGATRAAIFTGKYTSDELRGTFTVDGKAEPERLFKRGTAPPATPGAAATGTANGSGAVFDFTGTWNLTISFGPQSLPATMTLRQEGTNVSGTLSLGPVGTVELSNGRVTGNRMEATARVDFGGRSVELQLSGTGNGNSLEGTVTSPQGTAAFSGTRPQ</sequence>
<feature type="signal peptide" evidence="2">
    <location>
        <begin position="1"/>
        <end position="24"/>
    </location>
</feature>
<reference evidence="4 5" key="1">
    <citation type="submission" date="2021-03" db="EMBL/GenBank/DDBJ databases">
        <title>Genomic and phenotypic characterization of Chloracidobacterium isolates provides evidence for multiple species.</title>
        <authorList>
            <person name="Saini M.K."/>
            <person name="Costas A.M.G."/>
            <person name="Tank M."/>
            <person name="Bryant D.A."/>
        </authorList>
    </citation>
    <scope>NUCLEOTIDE SEQUENCE [LARGE SCALE GENOMIC DNA]</scope>
    <source>
        <strain evidence="4 5">N</strain>
    </source>
</reference>
<dbReference type="RefSeq" id="WP_211423959.1">
    <property type="nucleotide sequence ID" value="NZ_CP072643.1"/>
</dbReference>
<dbReference type="SUPFAM" id="SSF51338">
    <property type="entry name" value="Composite domain of metallo-dependent hydrolases"/>
    <property type="match status" value="1"/>
</dbReference>
<dbReference type="PANTHER" id="PTHR43135:SF3">
    <property type="entry name" value="ALPHA-D-RIBOSE 1-METHYLPHOSPHONATE 5-TRIPHOSPHATE DIPHOSPHATASE"/>
    <property type="match status" value="1"/>
</dbReference>
<keyword evidence="2" id="KW-0732">Signal</keyword>
<dbReference type="InterPro" id="IPR006680">
    <property type="entry name" value="Amidohydro-rel"/>
</dbReference>
<evidence type="ECO:0000256" key="2">
    <source>
        <dbReference type="SAM" id="SignalP"/>
    </source>
</evidence>
<feature type="region of interest" description="Disordered" evidence="1">
    <location>
        <begin position="644"/>
        <end position="671"/>
    </location>
</feature>
<dbReference type="PANTHER" id="PTHR43135">
    <property type="entry name" value="ALPHA-D-RIBOSE 1-METHYLPHOSPHONATE 5-TRIPHOSPHATE DIPHOSPHATASE"/>
    <property type="match status" value="1"/>
</dbReference>
<dbReference type="InterPro" id="IPR032466">
    <property type="entry name" value="Metal_Hydrolase"/>
</dbReference>